<dbReference type="GO" id="GO:0006325">
    <property type="term" value="P:chromatin organization"/>
    <property type="evidence" value="ECO:0007669"/>
    <property type="project" value="UniProtKB-KW"/>
</dbReference>
<gene>
    <name evidence="9" type="ORF">M9458_006252</name>
</gene>
<dbReference type="EMBL" id="JAMKFB020000003">
    <property type="protein sequence ID" value="KAL0197712.1"/>
    <property type="molecule type" value="Genomic_DNA"/>
</dbReference>
<dbReference type="GO" id="GO:0032259">
    <property type="term" value="P:methylation"/>
    <property type="evidence" value="ECO:0007669"/>
    <property type="project" value="UniProtKB-KW"/>
</dbReference>
<reference evidence="9 10" key="1">
    <citation type="submission" date="2024-05" db="EMBL/GenBank/DDBJ databases">
        <title>Genome sequencing and assembly of Indian major carp, Cirrhinus mrigala (Hamilton, 1822).</title>
        <authorList>
            <person name="Mohindra V."/>
            <person name="Chowdhury L.M."/>
            <person name="Lal K."/>
            <person name="Jena J.K."/>
        </authorList>
    </citation>
    <scope>NUCLEOTIDE SEQUENCE [LARGE SCALE GENOMIC DNA]</scope>
    <source>
        <strain evidence="9">CM1030</strain>
        <tissue evidence="9">Blood</tissue>
    </source>
</reference>
<feature type="non-terminal residue" evidence="9">
    <location>
        <position position="177"/>
    </location>
</feature>
<dbReference type="SMART" id="SM01291">
    <property type="entry name" value="N-SET"/>
    <property type="match status" value="1"/>
</dbReference>
<dbReference type="InterPro" id="IPR024657">
    <property type="entry name" value="COMPASS_Set1_N-SET"/>
</dbReference>
<evidence type="ECO:0000313" key="10">
    <source>
        <dbReference type="Proteomes" id="UP001529510"/>
    </source>
</evidence>
<comment type="caution">
    <text evidence="9">The sequence shown here is derived from an EMBL/GenBank/DDBJ whole genome shotgun (WGS) entry which is preliminary data.</text>
</comment>
<evidence type="ECO:0000313" key="9">
    <source>
        <dbReference type="EMBL" id="KAL0197712.1"/>
    </source>
</evidence>
<sequence length="177" mass="20469">SSSDSGDSDFGLERSMEFEKEEVRKSERLFLQEAGLTPSTQRRPKHVPTAAPIPRPSYKNRSEFEQMTILYDIWNTGLDQEDMRLLKNTYEKLLQDDRGTDWLNDTHWVFSLNLLPALTNIPNPRRKKKTPDGQLREHVTGCARSEGYYAISRKEKDVYLELDQPVTVQEAGDYDTA</sequence>
<feature type="non-terminal residue" evidence="9">
    <location>
        <position position="1"/>
    </location>
</feature>
<name>A0ABD0RIQ8_CIRMR</name>
<comment type="subcellular location">
    <subcellularLocation>
        <location evidence="1">Nucleus</location>
    </subcellularLocation>
</comment>
<feature type="compositionally biased region" description="Basic and acidic residues" evidence="7">
    <location>
        <begin position="11"/>
        <end position="30"/>
    </location>
</feature>
<keyword evidence="6" id="KW-0539">Nucleus</keyword>
<evidence type="ECO:0000256" key="4">
    <source>
        <dbReference type="ARBA" id="ARBA00022691"/>
    </source>
</evidence>
<dbReference type="GO" id="GO:0008168">
    <property type="term" value="F:methyltransferase activity"/>
    <property type="evidence" value="ECO:0007669"/>
    <property type="project" value="UniProtKB-KW"/>
</dbReference>
<dbReference type="Proteomes" id="UP001529510">
    <property type="component" value="Unassembled WGS sequence"/>
</dbReference>
<feature type="region of interest" description="Disordered" evidence="7">
    <location>
        <begin position="1"/>
        <end position="58"/>
    </location>
</feature>
<protein>
    <recommendedName>
        <fullName evidence="8">COMPASS complex Set1 subunit N-SET domain-containing protein</fullName>
    </recommendedName>
</protein>
<keyword evidence="3" id="KW-0808">Transferase</keyword>
<keyword evidence="2" id="KW-0489">Methyltransferase</keyword>
<evidence type="ECO:0000256" key="7">
    <source>
        <dbReference type="SAM" id="MobiDB-lite"/>
    </source>
</evidence>
<feature type="domain" description="COMPASS complex Set1 subunit N-SET" evidence="8">
    <location>
        <begin position="62"/>
        <end position="177"/>
    </location>
</feature>
<evidence type="ECO:0000256" key="6">
    <source>
        <dbReference type="ARBA" id="ARBA00023242"/>
    </source>
</evidence>
<dbReference type="PANTHER" id="PTHR45814">
    <property type="entry name" value="HISTONE-LYSINE N-METHYLTRANSFERASE SETD1"/>
    <property type="match status" value="1"/>
</dbReference>
<proteinExistence type="predicted"/>
<dbReference type="PANTHER" id="PTHR45814:SF3">
    <property type="entry name" value="HISTONE-LYSINE N-METHYLTRANSFERASE SETD1A"/>
    <property type="match status" value="1"/>
</dbReference>
<evidence type="ECO:0000256" key="2">
    <source>
        <dbReference type="ARBA" id="ARBA00022603"/>
    </source>
</evidence>
<evidence type="ECO:0000256" key="3">
    <source>
        <dbReference type="ARBA" id="ARBA00022679"/>
    </source>
</evidence>
<dbReference type="AlphaFoldDB" id="A0ABD0RIQ8"/>
<dbReference type="Pfam" id="PF11764">
    <property type="entry name" value="N-SET"/>
    <property type="match status" value="1"/>
</dbReference>
<accession>A0ABD0RIQ8</accession>
<evidence type="ECO:0000256" key="5">
    <source>
        <dbReference type="ARBA" id="ARBA00022853"/>
    </source>
</evidence>
<organism evidence="9 10">
    <name type="scientific">Cirrhinus mrigala</name>
    <name type="common">Mrigala</name>
    <dbReference type="NCBI Taxonomy" id="683832"/>
    <lineage>
        <taxon>Eukaryota</taxon>
        <taxon>Metazoa</taxon>
        <taxon>Chordata</taxon>
        <taxon>Craniata</taxon>
        <taxon>Vertebrata</taxon>
        <taxon>Euteleostomi</taxon>
        <taxon>Actinopterygii</taxon>
        <taxon>Neopterygii</taxon>
        <taxon>Teleostei</taxon>
        <taxon>Ostariophysi</taxon>
        <taxon>Cypriniformes</taxon>
        <taxon>Cyprinidae</taxon>
        <taxon>Labeoninae</taxon>
        <taxon>Labeonini</taxon>
        <taxon>Cirrhinus</taxon>
    </lineage>
</organism>
<keyword evidence="10" id="KW-1185">Reference proteome</keyword>
<evidence type="ECO:0000256" key="1">
    <source>
        <dbReference type="ARBA" id="ARBA00004123"/>
    </source>
</evidence>
<dbReference type="InterPro" id="IPR044570">
    <property type="entry name" value="Set1-like"/>
</dbReference>
<keyword evidence="5" id="KW-0156">Chromatin regulator</keyword>
<keyword evidence="4" id="KW-0949">S-adenosyl-L-methionine</keyword>
<evidence type="ECO:0000259" key="8">
    <source>
        <dbReference type="SMART" id="SM01291"/>
    </source>
</evidence>
<dbReference type="GO" id="GO:0005634">
    <property type="term" value="C:nucleus"/>
    <property type="evidence" value="ECO:0007669"/>
    <property type="project" value="UniProtKB-SubCell"/>
</dbReference>